<organism evidence="4 5">
    <name type="scientific">Lutimaribacter pacificus</name>
    <dbReference type="NCBI Taxonomy" id="391948"/>
    <lineage>
        <taxon>Bacteria</taxon>
        <taxon>Pseudomonadati</taxon>
        <taxon>Pseudomonadota</taxon>
        <taxon>Alphaproteobacteria</taxon>
        <taxon>Rhodobacterales</taxon>
        <taxon>Roseobacteraceae</taxon>
        <taxon>Lutimaribacter</taxon>
    </lineage>
</organism>
<dbReference type="InterPro" id="IPR018511">
    <property type="entry name" value="Hemolysin-typ_Ca-bd_CS"/>
</dbReference>
<evidence type="ECO:0000313" key="4">
    <source>
        <dbReference type="EMBL" id="SHJ60315.1"/>
    </source>
</evidence>
<evidence type="ECO:0000256" key="1">
    <source>
        <dbReference type="ARBA" id="ARBA00004613"/>
    </source>
</evidence>
<proteinExistence type="predicted"/>
<dbReference type="Pfam" id="PF00353">
    <property type="entry name" value="HemolysinCabind"/>
    <property type="match status" value="6"/>
</dbReference>
<dbReference type="GO" id="GO:0005576">
    <property type="term" value="C:extracellular region"/>
    <property type="evidence" value="ECO:0007669"/>
    <property type="project" value="UniProtKB-SubCell"/>
</dbReference>
<dbReference type="Gene3D" id="2.170.16.10">
    <property type="entry name" value="Hedgehog/Intein (Hint) domain"/>
    <property type="match status" value="1"/>
</dbReference>
<keyword evidence="5" id="KW-1185">Reference proteome</keyword>
<name>A0A1H0B589_9RHOB</name>
<keyword evidence="2" id="KW-0964">Secreted</keyword>
<protein>
    <submittedName>
        <fullName evidence="4">Ca2+-binding protein, RTX toxin-related</fullName>
    </submittedName>
</protein>
<dbReference type="PANTHER" id="PTHR38340">
    <property type="entry name" value="S-LAYER PROTEIN"/>
    <property type="match status" value="1"/>
</dbReference>
<dbReference type="InterPro" id="IPR036844">
    <property type="entry name" value="Hint_dom_sf"/>
</dbReference>
<dbReference type="InterPro" id="IPR001343">
    <property type="entry name" value="Hemolysn_Ca-bd"/>
</dbReference>
<dbReference type="InterPro" id="IPR028992">
    <property type="entry name" value="Hedgehog/Intein_dom"/>
</dbReference>
<reference evidence="4 5" key="1">
    <citation type="submission" date="2016-11" db="EMBL/GenBank/DDBJ databases">
        <authorList>
            <person name="Varghese N."/>
            <person name="Submissions S."/>
        </authorList>
    </citation>
    <scope>NUCLEOTIDE SEQUENCE [LARGE SCALE GENOMIC DNA]</scope>
    <source>
        <strain evidence="4 5">DSM 29620</strain>
    </source>
</reference>
<dbReference type="PROSITE" id="PS51820">
    <property type="entry name" value="PA14"/>
    <property type="match status" value="1"/>
</dbReference>
<dbReference type="InterPro" id="IPR011658">
    <property type="entry name" value="PA14_dom"/>
</dbReference>
<dbReference type="InterPro" id="IPR050557">
    <property type="entry name" value="RTX_toxin/Mannuronan_C5-epim"/>
</dbReference>
<dbReference type="GO" id="GO:0005509">
    <property type="term" value="F:calcium ion binding"/>
    <property type="evidence" value="ECO:0007669"/>
    <property type="project" value="InterPro"/>
</dbReference>
<feature type="domain" description="PA14" evidence="3">
    <location>
        <begin position="604"/>
        <end position="767"/>
    </location>
</feature>
<dbReference type="InterPro" id="IPR011049">
    <property type="entry name" value="Serralysin-like_metalloprot_C"/>
</dbReference>
<dbReference type="Gene3D" id="2.150.10.10">
    <property type="entry name" value="Serralysin-like metalloprotease, C-terminal"/>
    <property type="match status" value="4"/>
</dbReference>
<dbReference type="RefSeq" id="WP_149786360.1">
    <property type="nucleotide sequence ID" value="NZ_FNIO01000001.1"/>
</dbReference>
<dbReference type="OrthoDB" id="6305173at2"/>
<sequence>MANYTIRFYDYNPIGNLPTRVSSQWRPSTFTWNGPAHPEGIADISDPESGIQGLTLDDDDAGGESATANVTIGGATSTGSNVDAEAVWTLRDTVTGEEFEVAAFDVENGAAAGDYLISEQPLIAGRSYEVVAYDSNPNVQAGDIAFDSTDYVAPENLVDGTLGDDTIDASYVDSDGNRVNSGLGTGADGMNDVVDAGGGDDLVDAGAGDDSVLGGLGSDTIIGGDGNDTLDGGTDGSTDIGGTGTVDNTFTVISLGTFADIDPNESNSASEDASDLVGSYGSASEPLYAALAEMETFDTSGNDAIEDNDNYGTPENLTINGVTYNVDSLQVYDATVYFTDGSSGIFDAVIMQTTTGEVFLLPEMSNNADNILLTSAPIQSISLNAVTNDAALMAADRIDANYAIEVDDGAGDSIVGGAGDDVIYGRGGDDTLEGGDDDDLIDGGDGADSLSGGAGNDTLIGGEGNDTLAGGAGADDLSAGGGMDFVDYSTSSAGVNIDLATGTASGGDATGDTGFGGVDGIIGSDWDDTLSGYDGEGADWTNEFYGGAGDDILDGRGGADLLYGEEGDDSILGGDGADTLDGGAGNDSLYGGAGDDVIHGDGAASGGRWAYEVYTRDFDSSNGQAFAIETGTLAGSGTTDTLDVASVGQAATGQGDPSDFGVIYTSTLLAPDDGTYRFETTSDDGSTIRILDAQGNPLTFTTQGGGTGPFLNNDYHQSATTRWGEVQLEAGTAYTIEVRYWENAGGEELSARVTPPGGTAEDLATSDLVIGDGHDYIDGGDGADLVYGGHGNDTILVGQGDTIHGGAGDDLFVLDPSNLGGGTITIDGGESDEPGGDRIDFGGLLDWDDITYSSTDPDALAGTATLYDGTVVNFSNLEEVIICFARGTRILTPQGPRPVEWLKEGDMVVTRDNGPRPIRWAASRLVPGRGNFAPIRFAPGAVGNARDLLVSPQHRMLLRSHVAALYFNSPEVLLSAKHMVNGTTITRAECGEIEYFHILLDRHELVFADGALAETFHPGEMGLSAISDAAREELFTLFPALRSNPGSYGDTARLCLKGFESRILQAA</sequence>
<dbReference type="SUPFAM" id="SSF56988">
    <property type="entry name" value="Anthrax protective antigen"/>
    <property type="match status" value="1"/>
</dbReference>
<dbReference type="EMBL" id="FQZZ01000001">
    <property type="protein sequence ID" value="SHJ60315.1"/>
    <property type="molecule type" value="Genomic_DNA"/>
</dbReference>
<dbReference type="Pfam" id="PF07691">
    <property type="entry name" value="PA14"/>
    <property type="match status" value="1"/>
</dbReference>
<accession>A0A1H0B589</accession>
<gene>
    <name evidence="4" type="ORF">SAMN05444142_101774</name>
</gene>
<dbReference type="PANTHER" id="PTHR38340:SF1">
    <property type="entry name" value="S-LAYER PROTEIN"/>
    <property type="match status" value="1"/>
</dbReference>
<dbReference type="InterPro" id="IPR037524">
    <property type="entry name" value="PA14/GLEYA"/>
</dbReference>
<dbReference type="SUPFAM" id="SSF51294">
    <property type="entry name" value="Hedgehog/intein (Hint) domain"/>
    <property type="match status" value="1"/>
</dbReference>
<dbReference type="PROSITE" id="PS00330">
    <property type="entry name" value="HEMOLYSIN_CALCIUM"/>
    <property type="match status" value="6"/>
</dbReference>
<comment type="subcellular location">
    <subcellularLocation>
        <location evidence="1">Secreted</location>
    </subcellularLocation>
</comment>
<dbReference type="PRINTS" id="PR00313">
    <property type="entry name" value="CABNDNGRPT"/>
</dbReference>
<evidence type="ECO:0000256" key="2">
    <source>
        <dbReference type="ARBA" id="ARBA00022525"/>
    </source>
</evidence>
<evidence type="ECO:0000259" key="3">
    <source>
        <dbReference type="PROSITE" id="PS51820"/>
    </source>
</evidence>
<dbReference type="Pfam" id="PF13403">
    <property type="entry name" value="Hint_2"/>
    <property type="match status" value="1"/>
</dbReference>
<dbReference type="AlphaFoldDB" id="A0A1H0B589"/>
<dbReference type="SMART" id="SM00758">
    <property type="entry name" value="PA14"/>
    <property type="match status" value="1"/>
</dbReference>
<dbReference type="SUPFAM" id="SSF51120">
    <property type="entry name" value="beta-Roll"/>
    <property type="match status" value="4"/>
</dbReference>
<evidence type="ECO:0000313" key="5">
    <source>
        <dbReference type="Proteomes" id="UP000324252"/>
    </source>
</evidence>
<dbReference type="Proteomes" id="UP000324252">
    <property type="component" value="Unassembled WGS sequence"/>
</dbReference>